<keyword evidence="3" id="KW-1185">Reference proteome</keyword>
<comment type="caution">
    <text evidence="2">The sequence shown here is derived from an EMBL/GenBank/DDBJ whole genome shotgun (WGS) entry which is preliminary data.</text>
</comment>
<feature type="region of interest" description="Disordered" evidence="1">
    <location>
        <begin position="31"/>
        <end position="106"/>
    </location>
</feature>
<evidence type="ECO:0000313" key="2">
    <source>
        <dbReference type="EMBL" id="GHI57322.1"/>
    </source>
</evidence>
<name>A0ABQ3RN89_STRRR</name>
<feature type="compositionally biased region" description="Basic residues" evidence="1">
    <location>
        <begin position="52"/>
        <end position="61"/>
    </location>
</feature>
<protein>
    <submittedName>
        <fullName evidence="2">Uncharacterized protein</fullName>
    </submittedName>
</protein>
<organism evidence="2 3">
    <name type="scientific">Streptomyces rubradiris</name>
    <name type="common">Streptomyces achromogenes subsp. rubradiris</name>
    <dbReference type="NCBI Taxonomy" id="285531"/>
    <lineage>
        <taxon>Bacteria</taxon>
        <taxon>Bacillati</taxon>
        <taxon>Actinomycetota</taxon>
        <taxon>Actinomycetes</taxon>
        <taxon>Kitasatosporales</taxon>
        <taxon>Streptomycetaceae</taxon>
        <taxon>Streptomyces</taxon>
    </lineage>
</organism>
<sequence>MVSSQMLWQSMQAAMQSCISRVSAGIVGDWVMAPPGKAGARGGPRALPSYARPRHPARRARAPSPVHGPEQEAGQKDERVVVAGRRPEGRLPKTPNPRTATAGCAP</sequence>
<dbReference type="Proteomes" id="UP000646738">
    <property type="component" value="Unassembled WGS sequence"/>
</dbReference>
<gene>
    <name evidence="2" type="ORF">Srubr_71680</name>
</gene>
<feature type="compositionally biased region" description="Low complexity" evidence="1">
    <location>
        <begin position="33"/>
        <end position="51"/>
    </location>
</feature>
<evidence type="ECO:0000256" key="1">
    <source>
        <dbReference type="SAM" id="MobiDB-lite"/>
    </source>
</evidence>
<evidence type="ECO:0000313" key="3">
    <source>
        <dbReference type="Proteomes" id="UP000646738"/>
    </source>
</evidence>
<feature type="compositionally biased region" description="Basic and acidic residues" evidence="1">
    <location>
        <begin position="69"/>
        <end position="91"/>
    </location>
</feature>
<dbReference type="EMBL" id="BNEA01000015">
    <property type="protein sequence ID" value="GHI57322.1"/>
    <property type="molecule type" value="Genomic_DNA"/>
</dbReference>
<reference evidence="3" key="1">
    <citation type="submission" date="2023-07" db="EMBL/GenBank/DDBJ databases">
        <title>Whole genome shotgun sequence of Streptomyces achromogenes subsp. rubradiris NBRC 14000.</title>
        <authorList>
            <person name="Komaki H."/>
            <person name="Tamura T."/>
        </authorList>
    </citation>
    <scope>NUCLEOTIDE SEQUENCE [LARGE SCALE GENOMIC DNA]</scope>
    <source>
        <strain evidence="3">NBRC 14000</strain>
    </source>
</reference>
<accession>A0ABQ3RN89</accession>
<proteinExistence type="predicted"/>